<organism evidence="3 4">
    <name type="scientific">Fictibacillus terranigra</name>
    <dbReference type="NCBI Taxonomy" id="3058424"/>
    <lineage>
        <taxon>Bacteria</taxon>
        <taxon>Bacillati</taxon>
        <taxon>Bacillota</taxon>
        <taxon>Bacilli</taxon>
        <taxon>Bacillales</taxon>
        <taxon>Fictibacillaceae</taxon>
        <taxon>Fictibacillus</taxon>
    </lineage>
</organism>
<dbReference type="Proteomes" id="UP001168694">
    <property type="component" value="Unassembled WGS sequence"/>
</dbReference>
<dbReference type="Pfam" id="PF01969">
    <property type="entry name" value="Ni_insertion"/>
    <property type="match status" value="1"/>
</dbReference>
<keyword evidence="1" id="KW-0533">Nickel</keyword>
<dbReference type="EMBL" id="JAUHLN010000001">
    <property type="protein sequence ID" value="MDN4071885.1"/>
    <property type="molecule type" value="Genomic_DNA"/>
</dbReference>
<feature type="compositionally biased region" description="Basic residues" evidence="2">
    <location>
        <begin position="137"/>
        <end position="149"/>
    </location>
</feature>
<comment type="caution">
    <text evidence="3">The sequence shown here is derived from an EMBL/GenBank/DDBJ whole genome shotgun (WGS) entry which is preliminary data.</text>
</comment>
<name>A0ABT8E1T7_9BACL</name>
<dbReference type="InterPro" id="IPR002822">
    <property type="entry name" value="Ni_insertion"/>
</dbReference>
<evidence type="ECO:0000313" key="3">
    <source>
        <dbReference type="EMBL" id="MDN4071885.1"/>
    </source>
</evidence>
<evidence type="ECO:0000256" key="2">
    <source>
        <dbReference type="SAM" id="MobiDB-lite"/>
    </source>
</evidence>
<feature type="region of interest" description="Disordered" evidence="2">
    <location>
        <begin position="80"/>
        <end position="149"/>
    </location>
</feature>
<sequence length="312" mass="34449">MKQLYLDCQYGISGDMTLSALIDLGADLAYITEHLKELPIDPFSISVKRVDKRGISSNLLDLQFSAAELVVAGVNADAGHHHDHEEEGHSHHHAHSHQGHSHSQDHSSHSHGHSDSDGHSHDHEHSSHSHEHSHDHLHTHHHHHEHRKASTILEMIRTSDLPARVKDRSQRVFEVIAEAEGKIHGMDPKEVHFHEVGAMDSIIDIIGVCLALESLEIDRITASPVPTGHGKVKMAHGLYPIPAPATAEILRGVPLEDFHVRGELTTPTGAGFLKALADDYGYMPARAIDRIGYGAGQKDFEHPNVLRAILFE</sequence>
<dbReference type="PANTHER" id="PTHR36566">
    <property type="entry name" value="NICKEL INSERTION PROTEIN-RELATED"/>
    <property type="match status" value="1"/>
</dbReference>
<reference evidence="3" key="1">
    <citation type="submission" date="2023-06" db="EMBL/GenBank/DDBJ databases">
        <title>Draft Genome Sequences of Representative Paenibacillus Polymyxa, Bacillus cereus, Fictibacillus sp., and Brevibacillus agri Strains Isolated from Amazonian Dark Earth.</title>
        <authorList>
            <person name="Pellegrinetti T.A."/>
            <person name="Cunha I.C.M."/>
            <person name="Chaves M.G."/>
            <person name="Freitas A.S."/>
            <person name="Silva A.V.R."/>
            <person name="Tsai S.M."/>
            <person name="Mendes L.W."/>
        </authorList>
    </citation>
    <scope>NUCLEOTIDE SEQUENCE</scope>
    <source>
        <strain evidence="3">CENA-BCM004</strain>
    </source>
</reference>
<dbReference type="PANTHER" id="PTHR36566:SF1">
    <property type="entry name" value="PYRIDINIUM-3,5-BISTHIOCARBOXYLIC ACID MONONUCLEOTIDE NICKEL INSERTION PROTEIN"/>
    <property type="match status" value="1"/>
</dbReference>
<feature type="compositionally biased region" description="Basic and acidic residues" evidence="2">
    <location>
        <begin position="80"/>
        <end position="89"/>
    </location>
</feature>
<feature type="compositionally biased region" description="Basic and acidic residues" evidence="2">
    <location>
        <begin position="102"/>
        <end position="136"/>
    </location>
</feature>
<proteinExistence type="predicted"/>
<accession>A0ABT8E1T7</accession>
<keyword evidence="4" id="KW-1185">Reference proteome</keyword>
<evidence type="ECO:0000256" key="1">
    <source>
        <dbReference type="ARBA" id="ARBA00022596"/>
    </source>
</evidence>
<protein>
    <submittedName>
        <fullName evidence="3">LarC family nickel insertion protein</fullName>
    </submittedName>
</protein>
<feature type="compositionally biased region" description="Basic residues" evidence="2">
    <location>
        <begin position="90"/>
        <end position="100"/>
    </location>
</feature>
<evidence type="ECO:0000313" key="4">
    <source>
        <dbReference type="Proteomes" id="UP001168694"/>
    </source>
</evidence>
<dbReference type="RefSeq" id="WP_290398037.1">
    <property type="nucleotide sequence ID" value="NZ_JAUHLN010000001.1"/>
</dbReference>
<gene>
    <name evidence="3" type="ORF">QYF49_02425</name>
</gene>